<evidence type="ECO:0000313" key="2">
    <source>
        <dbReference type="EMBL" id="MDO8108046.1"/>
    </source>
</evidence>
<comment type="caution">
    <text evidence="2">The sequence shown here is derived from an EMBL/GenBank/DDBJ whole genome shotgun (WGS) entry which is preliminary data.</text>
</comment>
<sequence length="58" mass="7100">MEEYWYNTETKQVEVGRQSPWTKLIGPYPTYEAAQHALETAHERSEAWDEQEREWREK</sequence>
<reference evidence="2 3" key="1">
    <citation type="submission" date="2023-07" db="EMBL/GenBank/DDBJ databases">
        <title>Description of novel actinomycetes strains, isolated from tidal flat sediment.</title>
        <authorList>
            <person name="Lu C."/>
        </authorList>
    </citation>
    <scope>NUCLEOTIDE SEQUENCE [LARGE SCALE GENOMIC DNA]</scope>
    <source>
        <strain evidence="2 3">SYSU T00b441</strain>
    </source>
</reference>
<name>A0ABT9DB09_9CELL</name>
<organism evidence="2 3">
    <name type="scientific">Actinotalea lenta</name>
    <dbReference type="NCBI Taxonomy" id="3064654"/>
    <lineage>
        <taxon>Bacteria</taxon>
        <taxon>Bacillati</taxon>
        <taxon>Actinomycetota</taxon>
        <taxon>Actinomycetes</taxon>
        <taxon>Micrococcales</taxon>
        <taxon>Cellulomonadaceae</taxon>
        <taxon>Actinotalea</taxon>
    </lineage>
</organism>
<proteinExistence type="predicted"/>
<dbReference type="EMBL" id="JAUQYP010000001">
    <property type="protein sequence ID" value="MDO8108046.1"/>
    <property type="molecule type" value="Genomic_DNA"/>
</dbReference>
<keyword evidence="3" id="KW-1185">Reference proteome</keyword>
<feature type="region of interest" description="Disordered" evidence="1">
    <location>
        <begin position="37"/>
        <end position="58"/>
    </location>
</feature>
<evidence type="ECO:0000313" key="3">
    <source>
        <dbReference type="Proteomes" id="UP001232536"/>
    </source>
</evidence>
<dbReference type="Proteomes" id="UP001232536">
    <property type="component" value="Unassembled WGS sequence"/>
</dbReference>
<protein>
    <submittedName>
        <fullName evidence="2">SPOR domain-containing protein</fullName>
    </submittedName>
</protein>
<evidence type="ECO:0000256" key="1">
    <source>
        <dbReference type="SAM" id="MobiDB-lite"/>
    </source>
</evidence>
<gene>
    <name evidence="2" type="ORF">Q6348_12645</name>
</gene>
<accession>A0ABT9DB09</accession>
<dbReference type="RefSeq" id="WP_304601635.1">
    <property type="nucleotide sequence ID" value="NZ_JAUQYO010000001.1"/>
</dbReference>